<dbReference type="Proteomes" id="UP000319257">
    <property type="component" value="Unassembled WGS sequence"/>
</dbReference>
<dbReference type="GeneID" id="41968077"/>
<proteinExistence type="predicted"/>
<sequence>MTKKMSRRQSNRHHPYQSKSSTSSSAPSSPVSPTLSDVPSCWSGTTLAPDTDGEEDPQQHWGDEFHYPTQQQRYYGRPGRSPAFAAKLRQMAGALMPLVQVTTGLVCPEFPRTLLHYWLLTGPQLDELARFYHQSGERGRRSDMAALYPCPVAWAADLPLEEKRRRMGYFIGLKVDRRPYVGSPRWQRQEEEWEEVGKEGDGGEFMDVDPRVPTEDEILENVRRARLAEEASEEALRRKLGYYS</sequence>
<accession>A0A507B565</accession>
<reference evidence="2 3" key="1">
    <citation type="submission" date="2019-06" db="EMBL/GenBank/DDBJ databases">
        <title>Draft genome sequence of the filamentous fungus Phialemoniopsis curvata isolated from diesel fuel.</title>
        <authorList>
            <person name="Varaljay V.A."/>
            <person name="Lyon W.J."/>
            <person name="Crouch A.L."/>
            <person name="Drake C.E."/>
            <person name="Hollomon J.M."/>
            <person name="Nadeau L.J."/>
            <person name="Nunn H.S."/>
            <person name="Stevenson B.S."/>
            <person name="Bojanowski C.L."/>
            <person name="Crookes-Goodson W.J."/>
        </authorList>
    </citation>
    <scope>NUCLEOTIDE SEQUENCE [LARGE SCALE GENOMIC DNA]</scope>
    <source>
        <strain evidence="2 3">D216</strain>
    </source>
</reference>
<dbReference type="EMBL" id="SKBQ01000002">
    <property type="protein sequence ID" value="TPX14236.1"/>
    <property type="molecule type" value="Genomic_DNA"/>
</dbReference>
<evidence type="ECO:0000313" key="2">
    <source>
        <dbReference type="EMBL" id="TPX14236.1"/>
    </source>
</evidence>
<evidence type="ECO:0000256" key="1">
    <source>
        <dbReference type="SAM" id="MobiDB-lite"/>
    </source>
</evidence>
<dbReference type="RefSeq" id="XP_030995947.1">
    <property type="nucleotide sequence ID" value="XM_031140924.1"/>
</dbReference>
<feature type="compositionally biased region" description="Low complexity" evidence="1">
    <location>
        <begin position="18"/>
        <end position="36"/>
    </location>
</feature>
<gene>
    <name evidence="2" type="ORF">E0L32_000630</name>
</gene>
<dbReference type="InParanoid" id="A0A507B565"/>
<feature type="compositionally biased region" description="Basic residues" evidence="1">
    <location>
        <begin position="1"/>
        <end position="16"/>
    </location>
</feature>
<dbReference type="AlphaFoldDB" id="A0A507B565"/>
<protein>
    <submittedName>
        <fullName evidence="2">Uncharacterized protein</fullName>
    </submittedName>
</protein>
<feature type="region of interest" description="Disordered" evidence="1">
    <location>
        <begin position="1"/>
        <end position="63"/>
    </location>
</feature>
<keyword evidence="3" id="KW-1185">Reference proteome</keyword>
<name>A0A507B565_9PEZI</name>
<dbReference type="OrthoDB" id="4156665at2759"/>
<organism evidence="2 3">
    <name type="scientific">Thyridium curvatum</name>
    <dbReference type="NCBI Taxonomy" id="1093900"/>
    <lineage>
        <taxon>Eukaryota</taxon>
        <taxon>Fungi</taxon>
        <taxon>Dikarya</taxon>
        <taxon>Ascomycota</taxon>
        <taxon>Pezizomycotina</taxon>
        <taxon>Sordariomycetes</taxon>
        <taxon>Sordariomycetidae</taxon>
        <taxon>Thyridiales</taxon>
        <taxon>Thyridiaceae</taxon>
        <taxon>Thyridium</taxon>
    </lineage>
</organism>
<evidence type="ECO:0000313" key="3">
    <source>
        <dbReference type="Proteomes" id="UP000319257"/>
    </source>
</evidence>
<comment type="caution">
    <text evidence="2">The sequence shown here is derived from an EMBL/GenBank/DDBJ whole genome shotgun (WGS) entry which is preliminary data.</text>
</comment>